<dbReference type="InParanoid" id="E4XPK2"/>
<feature type="transmembrane region" description="Helical" evidence="1">
    <location>
        <begin position="7"/>
        <end position="26"/>
    </location>
</feature>
<name>E4XPK2_OIKDI</name>
<dbReference type="Gene3D" id="1.20.1250.20">
    <property type="entry name" value="MFS general substrate transporter like domains"/>
    <property type="match status" value="1"/>
</dbReference>
<evidence type="ECO:0000256" key="1">
    <source>
        <dbReference type="SAM" id="Phobius"/>
    </source>
</evidence>
<evidence type="ECO:0000313" key="3">
    <source>
        <dbReference type="Proteomes" id="UP000001307"/>
    </source>
</evidence>
<gene>
    <name evidence="2" type="ORF">GSOID_T00016974001</name>
</gene>
<evidence type="ECO:0000313" key="2">
    <source>
        <dbReference type="EMBL" id="CBY11790.1"/>
    </source>
</evidence>
<proteinExistence type="predicted"/>
<organism evidence="2">
    <name type="scientific">Oikopleura dioica</name>
    <name type="common">Tunicate</name>
    <dbReference type="NCBI Taxonomy" id="34765"/>
    <lineage>
        <taxon>Eukaryota</taxon>
        <taxon>Metazoa</taxon>
        <taxon>Chordata</taxon>
        <taxon>Tunicata</taxon>
        <taxon>Appendicularia</taxon>
        <taxon>Copelata</taxon>
        <taxon>Oikopleuridae</taxon>
        <taxon>Oikopleura</taxon>
    </lineage>
</organism>
<dbReference type="EMBL" id="FN653094">
    <property type="protein sequence ID" value="CBY11790.1"/>
    <property type="molecule type" value="Genomic_DNA"/>
</dbReference>
<reference evidence="2" key="1">
    <citation type="journal article" date="2010" name="Science">
        <title>Plasticity of animal genome architecture unmasked by rapid evolution of a pelagic tunicate.</title>
        <authorList>
            <person name="Denoeud F."/>
            <person name="Henriet S."/>
            <person name="Mungpakdee S."/>
            <person name="Aury J.M."/>
            <person name="Da Silva C."/>
            <person name="Brinkmann H."/>
            <person name="Mikhaleva J."/>
            <person name="Olsen L.C."/>
            <person name="Jubin C."/>
            <person name="Canestro C."/>
            <person name="Bouquet J.M."/>
            <person name="Danks G."/>
            <person name="Poulain J."/>
            <person name="Campsteijn C."/>
            <person name="Adamski M."/>
            <person name="Cross I."/>
            <person name="Yadetie F."/>
            <person name="Muffato M."/>
            <person name="Louis A."/>
            <person name="Butcher S."/>
            <person name="Tsagkogeorga G."/>
            <person name="Konrad A."/>
            <person name="Singh S."/>
            <person name="Jensen M.F."/>
            <person name="Cong E.H."/>
            <person name="Eikeseth-Otteraa H."/>
            <person name="Noel B."/>
            <person name="Anthouard V."/>
            <person name="Porcel B.M."/>
            <person name="Kachouri-Lafond R."/>
            <person name="Nishino A."/>
            <person name="Ugolini M."/>
            <person name="Chourrout P."/>
            <person name="Nishida H."/>
            <person name="Aasland R."/>
            <person name="Huzurbazar S."/>
            <person name="Westhof E."/>
            <person name="Delsuc F."/>
            <person name="Lehrach H."/>
            <person name="Reinhardt R."/>
            <person name="Weissenbach J."/>
            <person name="Roy S.W."/>
            <person name="Artiguenave F."/>
            <person name="Postlethwait J.H."/>
            <person name="Manak J.R."/>
            <person name="Thompson E.M."/>
            <person name="Jaillon O."/>
            <person name="Du Pasquier L."/>
            <person name="Boudinot P."/>
            <person name="Liberles D.A."/>
            <person name="Volff J.N."/>
            <person name="Philippe H."/>
            <person name="Lenhard B."/>
            <person name="Roest Crollius H."/>
            <person name="Wincker P."/>
            <person name="Chourrout D."/>
        </authorList>
    </citation>
    <scope>NUCLEOTIDE SEQUENCE [LARGE SCALE GENOMIC DNA]</scope>
</reference>
<feature type="transmembrane region" description="Helical" evidence="1">
    <location>
        <begin position="71"/>
        <end position="92"/>
    </location>
</feature>
<protein>
    <recommendedName>
        <fullName evidence="4">Major facilitator superfamily (MFS) profile domain-containing protein</fullName>
    </recommendedName>
</protein>
<sequence>MQLSHNGQMLLTVLEIFLCCGTIFGWPNLLKILKEEEFYMTKAGNISVAVTGVPEEPKVDEKSPQQIQDEAFTAIFTLATTLFAVAAFCAGILMDSVGSLKTRLVGLILFIAGAILVTIATPGETDNFLKYGWTSICCAGIFLLVTQFQVANFYEAARGRVLCVFNGAMDSSSCSALLFLTIYNALGYSMTWTIYASLSALIIYRTFFLLPADAIPYLWFSNYKSKSLTCFLTRQFYN</sequence>
<dbReference type="Proteomes" id="UP000001307">
    <property type="component" value="Unassembled WGS sequence"/>
</dbReference>
<feature type="transmembrane region" description="Helical" evidence="1">
    <location>
        <begin position="161"/>
        <end position="186"/>
    </location>
</feature>
<dbReference type="InterPro" id="IPR027197">
    <property type="entry name" value="SLC43A3"/>
</dbReference>
<keyword evidence="1" id="KW-0812">Transmembrane</keyword>
<dbReference type="InterPro" id="IPR036259">
    <property type="entry name" value="MFS_trans_sf"/>
</dbReference>
<accession>E4XPK2</accession>
<keyword evidence="3" id="KW-1185">Reference proteome</keyword>
<keyword evidence="1" id="KW-0472">Membrane</keyword>
<keyword evidence="1" id="KW-1133">Transmembrane helix</keyword>
<dbReference type="AlphaFoldDB" id="E4XPK2"/>
<dbReference type="OrthoDB" id="330047at2759"/>
<feature type="transmembrane region" description="Helical" evidence="1">
    <location>
        <begin position="192"/>
        <end position="219"/>
    </location>
</feature>
<dbReference type="PANTHER" id="PTHR20765">
    <property type="entry name" value="SOLUTE CARRIER FAMILY 43 MEMBER 3-RELATED"/>
    <property type="match status" value="1"/>
</dbReference>
<dbReference type="PANTHER" id="PTHR20765:SF1">
    <property type="entry name" value="EQUILIBRATIVE NUCLEOBASE TRANSPORTER 1"/>
    <property type="match status" value="1"/>
</dbReference>
<feature type="transmembrane region" description="Helical" evidence="1">
    <location>
        <begin position="133"/>
        <end position="154"/>
    </location>
</feature>
<feature type="transmembrane region" description="Helical" evidence="1">
    <location>
        <begin position="104"/>
        <end position="121"/>
    </location>
</feature>
<evidence type="ECO:0008006" key="4">
    <source>
        <dbReference type="Google" id="ProtNLM"/>
    </source>
</evidence>
<dbReference type="SUPFAM" id="SSF103473">
    <property type="entry name" value="MFS general substrate transporter"/>
    <property type="match status" value="1"/>
</dbReference>